<dbReference type="PROSITE" id="PS50829">
    <property type="entry name" value="GYF"/>
    <property type="match status" value="1"/>
</dbReference>
<dbReference type="SUPFAM" id="SSF55277">
    <property type="entry name" value="GYF domain"/>
    <property type="match status" value="1"/>
</dbReference>
<dbReference type="Gene3D" id="3.30.1490.40">
    <property type="match status" value="1"/>
</dbReference>
<dbReference type="InterPro" id="IPR003169">
    <property type="entry name" value="GYF"/>
</dbReference>
<sequence length="143" mass="15877">MMHVDLAWYFLDDHGQEQGPVRGSKLRQWIQCGSISQDFRVRLLNWDGYSSVQELWPNSEVAFLLPPDIYGPTGSSRWGGYKHNQGQIIVERHAVNLEQFVETADKADAADKAEKSAEKATPSKETQAQAAGTTKSDVGDLGL</sequence>
<comment type="caution">
    <text evidence="3">The sequence shown here is derived from an EMBL/GenBank/DDBJ whole genome shotgun (WGS) entry which is preliminary data.</text>
</comment>
<dbReference type="Proteomes" id="UP001152797">
    <property type="component" value="Unassembled WGS sequence"/>
</dbReference>
<dbReference type="OrthoDB" id="6415790at2759"/>
<dbReference type="InterPro" id="IPR035445">
    <property type="entry name" value="GYF-like_dom_sf"/>
</dbReference>
<protein>
    <recommendedName>
        <fullName evidence="2">GYF domain-containing protein</fullName>
    </recommendedName>
</protein>
<feature type="region of interest" description="Disordered" evidence="1">
    <location>
        <begin position="106"/>
        <end position="143"/>
    </location>
</feature>
<evidence type="ECO:0000313" key="4">
    <source>
        <dbReference type="EMBL" id="CAL1169807.1"/>
    </source>
</evidence>
<feature type="compositionally biased region" description="Polar residues" evidence="1">
    <location>
        <begin position="123"/>
        <end position="136"/>
    </location>
</feature>
<dbReference type="EMBL" id="CAMXCT010006584">
    <property type="protein sequence ID" value="CAI4016432.1"/>
    <property type="molecule type" value="Genomic_DNA"/>
</dbReference>
<evidence type="ECO:0000256" key="1">
    <source>
        <dbReference type="SAM" id="MobiDB-lite"/>
    </source>
</evidence>
<gene>
    <name evidence="3" type="ORF">C1SCF055_LOCUS41177</name>
</gene>
<evidence type="ECO:0000259" key="2">
    <source>
        <dbReference type="PROSITE" id="PS50829"/>
    </source>
</evidence>
<organism evidence="3">
    <name type="scientific">Cladocopium goreaui</name>
    <dbReference type="NCBI Taxonomy" id="2562237"/>
    <lineage>
        <taxon>Eukaryota</taxon>
        <taxon>Sar</taxon>
        <taxon>Alveolata</taxon>
        <taxon>Dinophyceae</taxon>
        <taxon>Suessiales</taxon>
        <taxon>Symbiodiniaceae</taxon>
        <taxon>Cladocopium</taxon>
    </lineage>
</organism>
<reference evidence="4" key="2">
    <citation type="submission" date="2024-04" db="EMBL/GenBank/DDBJ databases">
        <authorList>
            <person name="Chen Y."/>
            <person name="Shah S."/>
            <person name="Dougan E. K."/>
            <person name="Thang M."/>
            <person name="Chan C."/>
        </authorList>
    </citation>
    <scope>NUCLEOTIDE SEQUENCE [LARGE SCALE GENOMIC DNA]</scope>
</reference>
<evidence type="ECO:0000313" key="5">
    <source>
        <dbReference type="Proteomes" id="UP001152797"/>
    </source>
</evidence>
<reference evidence="3" key="1">
    <citation type="submission" date="2022-10" db="EMBL/GenBank/DDBJ databases">
        <authorList>
            <person name="Chen Y."/>
            <person name="Dougan E. K."/>
            <person name="Chan C."/>
            <person name="Rhodes N."/>
            <person name="Thang M."/>
        </authorList>
    </citation>
    <scope>NUCLEOTIDE SEQUENCE</scope>
</reference>
<evidence type="ECO:0000313" key="3">
    <source>
        <dbReference type="EMBL" id="CAI4016432.1"/>
    </source>
</evidence>
<feature type="compositionally biased region" description="Basic and acidic residues" evidence="1">
    <location>
        <begin position="106"/>
        <end position="122"/>
    </location>
</feature>
<proteinExistence type="predicted"/>
<dbReference type="AlphaFoldDB" id="A0A9P1DTJ7"/>
<feature type="domain" description="GYF" evidence="2">
    <location>
        <begin position="5"/>
        <end position="56"/>
    </location>
</feature>
<accession>A0A9P1DTJ7</accession>
<keyword evidence="5" id="KW-1185">Reference proteome</keyword>
<dbReference type="EMBL" id="CAMXCT030006584">
    <property type="protein sequence ID" value="CAL4803744.1"/>
    <property type="molecule type" value="Genomic_DNA"/>
</dbReference>
<name>A0A9P1DTJ7_9DINO</name>
<dbReference type="EMBL" id="CAMXCT020006584">
    <property type="protein sequence ID" value="CAL1169807.1"/>
    <property type="molecule type" value="Genomic_DNA"/>
</dbReference>